<sequence length="204" mass="24119">MVDFDNLTCVTQTDINIKYSQLTQWYNETTPVITAGQYIAEFFEDLERTTGFRLHEFQPEAFRRRLRQTLNDLYRLNLGRSAMQHIMSICRFIVRVYQGNDIDLERSVETFVDVLSKYVQALKSMFLLKFSLFLIDESDQNMLKYVIAAMFFVFDFLCNKLIIKSADMLKRWLPILLRACWNVATEFYSRFSDLLFIGRAMIAA</sequence>
<reference evidence="1 2" key="1">
    <citation type="journal article" date="2017" name="Curr. Biol.">
        <title>The Evolution of Venom by Co-option of Single-Copy Genes.</title>
        <authorList>
            <person name="Martinson E.O."/>
            <person name="Mrinalini"/>
            <person name="Kelkar Y.D."/>
            <person name="Chang C.H."/>
            <person name="Werren J.H."/>
        </authorList>
    </citation>
    <scope>NUCLEOTIDE SEQUENCE [LARGE SCALE GENOMIC DNA]</scope>
    <source>
        <strain evidence="1 2">Alberta</strain>
        <tissue evidence="1">Whole body</tissue>
    </source>
</reference>
<protein>
    <submittedName>
        <fullName evidence="1">Uncharacterized protein</fullName>
    </submittedName>
</protein>
<name>A0A232FIG4_9HYME</name>
<dbReference type="Proteomes" id="UP000215335">
    <property type="component" value="Unassembled WGS sequence"/>
</dbReference>
<evidence type="ECO:0000313" key="2">
    <source>
        <dbReference type="Proteomes" id="UP000215335"/>
    </source>
</evidence>
<accession>A0A232FIG4</accession>
<dbReference type="AlphaFoldDB" id="A0A232FIG4"/>
<organism evidence="1 2">
    <name type="scientific">Trichomalopsis sarcophagae</name>
    <dbReference type="NCBI Taxonomy" id="543379"/>
    <lineage>
        <taxon>Eukaryota</taxon>
        <taxon>Metazoa</taxon>
        <taxon>Ecdysozoa</taxon>
        <taxon>Arthropoda</taxon>
        <taxon>Hexapoda</taxon>
        <taxon>Insecta</taxon>
        <taxon>Pterygota</taxon>
        <taxon>Neoptera</taxon>
        <taxon>Endopterygota</taxon>
        <taxon>Hymenoptera</taxon>
        <taxon>Apocrita</taxon>
        <taxon>Proctotrupomorpha</taxon>
        <taxon>Chalcidoidea</taxon>
        <taxon>Pteromalidae</taxon>
        <taxon>Pteromalinae</taxon>
        <taxon>Trichomalopsis</taxon>
    </lineage>
</organism>
<gene>
    <name evidence="1" type="ORF">TSAR_009668</name>
</gene>
<evidence type="ECO:0000313" key="1">
    <source>
        <dbReference type="EMBL" id="OXU30383.1"/>
    </source>
</evidence>
<keyword evidence="2" id="KW-1185">Reference proteome</keyword>
<dbReference type="EMBL" id="NNAY01000165">
    <property type="protein sequence ID" value="OXU30383.1"/>
    <property type="molecule type" value="Genomic_DNA"/>
</dbReference>
<comment type="caution">
    <text evidence="1">The sequence shown here is derived from an EMBL/GenBank/DDBJ whole genome shotgun (WGS) entry which is preliminary data.</text>
</comment>
<proteinExistence type="predicted"/>